<dbReference type="EMBL" id="JANCPR020000040">
    <property type="protein sequence ID" value="MDJ1136416.1"/>
    <property type="molecule type" value="Genomic_DNA"/>
</dbReference>
<protein>
    <submittedName>
        <fullName evidence="3">Alpha/beta hydrolase</fullName>
    </submittedName>
</protein>
<dbReference type="Pfam" id="PF12697">
    <property type="entry name" value="Abhydrolase_6"/>
    <property type="match status" value="1"/>
</dbReference>
<accession>A0ABT7A522</accession>
<dbReference type="Proteomes" id="UP001214441">
    <property type="component" value="Unassembled WGS sequence"/>
</dbReference>
<feature type="region of interest" description="Disordered" evidence="1">
    <location>
        <begin position="1"/>
        <end position="29"/>
    </location>
</feature>
<reference evidence="3 4" key="1">
    <citation type="submission" date="2023-05" db="EMBL/GenBank/DDBJ databases">
        <title>Streptantibioticus silvisoli sp. nov., acidotolerant actinomycetes 1 from pine litter.</title>
        <authorList>
            <person name="Swiecimska M."/>
            <person name="Golinska P."/>
            <person name="Sangal V."/>
            <person name="Wachnowicz B."/>
            <person name="Goodfellow M."/>
        </authorList>
    </citation>
    <scope>NUCLEOTIDE SEQUENCE [LARGE SCALE GENOMIC DNA]</scope>
    <source>
        <strain evidence="3 4">DSM 42109</strain>
    </source>
</reference>
<keyword evidence="3" id="KW-0378">Hydrolase</keyword>
<proteinExistence type="predicted"/>
<evidence type="ECO:0000313" key="4">
    <source>
        <dbReference type="Proteomes" id="UP001214441"/>
    </source>
</evidence>
<dbReference type="InterPro" id="IPR029058">
    <property type="entry name" value="AB_hydrolase_fold"/>
</dbReference>
<organism evidence="3 4">
    <name type="scientific">Streptomyces iconiensis</name>
    <dbReference type="NCBI Taxonomy" id="1384038"/>
    <lineage>
        <taxon>Bacteria</taxon>
        <taxon>Bacillati</taxon>
        <taxon>Actinomycetota</taxon>
        <taxon>Actinomycetes</taxon>
        <taxon>Kitasatosporales</taxon>
        <taxon>Streptomycetaceae</taxon>
        <taxon>Streptomyces</taxon>
    </lineage>
</organism>
<dbReference type="GO" id="GO:0016787">
    <property type="term" value="F:hydrolase activity"/>
    <property type="evidence" value="ECO:0007669"/>
    <property type="project" value="UniProtKB-KW"/>
</dbReference>
<evidence type="ECO:0000259" key="2">
    <source>
        <dbReference type="Pfam" id="PF12697"/>
    </source>
</evidence>
<evidence type="ECO:0000256" key="1">
    <source>
        <dbReference type="SAM" id="MobiDB-lite"/>
    </source>
</evidence>
<comment type="caution">
    <text evidence="3">The sequence shown here is derived from an EMBL/GenBank/DDBJ whole genome shotgun (WGS) entry which is preliminary data.</text>
</comment>
<name>A0ABT7A522_9ACTN</name>
<keyword evidence="4" id="KW-1185">Reference proteome</keyword>
<dbReference type="InterPro" id="IPR000073">
    <property type="entry name" value="AB_hydrolase_1"/>
</dbReference>
<dbReference type="InterPro" id="IPR050228">
    <property type="entry name" value="Carboxylesterase_BioH"/>
</dbReference>
<sequence>MAAVTSDGAPGERSGSGGSGVSGKPVALPHTRVGEGAHHVIAVHGWLCDRTSYDGIIGDLDEQTFSYAVPDLRGYGEARSTPGACTTSEAAGDILALADSLGWDRFSLVGHSMGGAIIQRVLVAAPERVRRMVGLAPVPASGVPLRDDRWELFAGAGERPENRREIIDDTTGGRCPAAWLVRMVRASTQRCDPAAVRAWLDSWALEDFRDQVRGFQVPVRVVVGSEDPSLTAEVMRATWLQWYEAAELVEMNGAGHYLMDETPLGAVRAAEDFLRADGGE</sequence>
<dbReference type="PRINTS" id="PR00111">
    <property type="entry name" value="ABHYDROLASE"/>
</dbReference>
<dbReference type="SUPFAM" id="SSF53474">
    <property type="entry name" value="alpha/beta-Hydrolases"/>
    <property type="match status" value="1"/>
</dbReference>
<dbReference type="PANTHER" id="PTHR43194">
    <property type="entry name" value="HYDROLASE ALPHA/BETA FOLD FAMILY"/>
    <property type="match status" value="1"/>
</dbReference>
<evidence type="ECO:0000313" key="3">
    <source>
        <dbReference type="EMBL" id="MDJ1136416.1"/>
    </source>
</evidence>
<gene>
    <name evidence="3" type="ORF">NMN56_031615</name>
</gene>
<feature type="domain" description="AB hydrolase-1" evidence="2">
    <location>
        <begin position="40"/>
        <end position="269"/>
    </location>
</feature>
<dbReference type="Gene3D" id="3.40.50.1820">
    <property type="entry name" value="alpha/beta hydrolase"/>
    <property type="match status" value="1"/>
</dbReference>
<dbReference type="RefSeq" id="WP_274046901.1">
    <property type="nucleotide sequence ID" value="NZ_JANCPR020000040.1"/>
</dbReference>
<dbReference type="PANTHER" id="PTHR43194:SF2">
    <property type="entry name" value="PEROXISOMAL MEMBRANE PROTEIN LPX1"/>
    <property type="match status" value="1"/>
</dbReference>